<keyword evidence="2" id="KW-0812">Transmembrane</keyword>
<evidence type="ECO:0000256" key="2">
    <source>
        <dbReference type="SAM" id="Phobius"/>
    </source>
</evidence>
<protein>
    <recommendedName>
        <fullName evidence="5">ABC transporter permease</fullName>
    </recommendedName>
</protein>
<feature type="compositionally biased region" description="Basic and acidic residues" evidence="1">
    <location>
        <begin position="9"/>
        <end position="18"/>
    </location>
</feature>
<feature type="transmembrane region" description="Helical" evidence="2">
    <location>
        <begin position="271"/>
        <end position="293"/>
    </location>
</feature>
<gene>
    <name evidence="3" type="ORF">ACFSE6_10470</name>
</gene>
<evidence type="ECO:0008006" key="5">
    <source>
        <dbReference type="Google" id="ProtNLM"/>
    </source>
</evidence>
<evidence type="ECO:0000256" key="1">
    <source>
        <dbReference type="SAM" id="MobiDB-lite"/>
    </source>
</evidence>
<feature type="transmembrane region" description="Helical" evidence="2">
    <location>
        <begin position="330"/>
        <end position="348"/>
    </location>
</feature>
<evidence type="ECO:0000313" key="3">
    <source>
        <dbReference type="EMBL" id="MFD1718261.1"/>
    </source>
</evidence>
<accession>A0ABW4L4A0</accession>
<feature type="transmembrane region" description="Helical" evidence="2">
    <location>
        <begin position="299"/>
        <end position="323"/>
    </location>
</feature>
<name>A0ABW4L4A0_9MICO</name>
<dbReference type="Proteomes" id="UP001597277">
    <property type="component" value="Unassembled WGS sequence"/>
</dbReference>
<organism evidence="3 4">
    <name type="scientific">Georgenia deserti</name>
    <dbReference type="NCBI Taxonomy" id="2093781"/>
    <lineage>
        <taxon>Bacteria</taxon>
        <taxon>Bacillati</taxon>
        <taxon>Actinomycetota</taxon>
        <taxon>Actinomycetes</taxon>
        <taxon>Micrococcales</taxon>
        <taxon>Bogoriellaceae</taxon>
        <taxon>Georgenia</taxon>
    </lineage>
</organism>
<keyword evidence="2" id="KW-0472">Membrane</keyword>
<feature type="compositionally biased region" description="Acidic residues" evidence="1">
    <location>
        <begin position="38"/>
        <end position="60"/>
    </location>
</feature>
<proteinExistence type="predicted"/>
<feature type="transmembrane region" description="Helical" evidence="2">
    <location>
        <begin position="238"/>
        <end position="259"/>
    </location>
</feature>
<feature type="transmembrane region" description="Helical" evidence="2">
    <location>
        <begin position="110"/>
        <end position="130"/>
    </location>
</feature>
<feature type="compositionally biased region" description="Acidic residues" evidence="1">
    <location>
        <begin position="469"/>
        <end position="482"/>
    </location>
</feature>
<evidence type="ECO:0000313" key="4">
    <source>
        <dbReference type="Proteomes" id="UP001597277"/>
    </source>
</evidence>
<keyword evidence="4" id="KW-1185">Reference proteome</keyword>
<feature type="transmembrane region" description="Helical" evidence="2">
    <location>
        <begin position="385"/>
        <end position="409"/>
    </location>
</feature>
<feature type="compositionally biased region" description="Acidic residues" evidence="1">
    <location>
        <begin position="424"/>
        <end position="450"/>
    </location>
</feature>
<feature type="compositionally biased region" description="Basic and acidic residues" evidence="1">
    <location>
        <begin position="451"/>
        <end position="461"/>
    </location>
</feature>
<comment type="caution">
    <text evidence="3">The sequence shown here is derived from an EMBL/GenBank/DDBJ whole genome shotgun (WGS) entry which is preliminary data.</text>
</comment>
<feature type="region of interest" description="Disordered" evidence="1">
    <location>
        <begin position="424"/>
        <end position="488"/>
    </location>
</feature>
<feature type="region of interest" description="Disordered" evidence="1">
    <location>
        <begin position="1"/>
        <end position="78"/>
    </location>
</feature>
<sequence>MSTRDDADETGRDRTGRDDADEVGTTDAEATTRAVDGTETESIDLDDAATAGETDEDTGANEESGPATQDTEADDEREYYGVPELDEAEDDEEEQDEDGTLPPSEVIGRVLNVAVGAVVTVFVALLAIVAPTAGGTAQGVPIGMVGPQQTVDQLRGALDQFQPGGFDVQRFDNAEALRTATEDRDIYGGFVLNQDAPATYIATGANAQQANTLQSLGSQLGLTNVTDVATTTTQDPNALGITVTAVVLGLLGLGAAAALRHQLRGRLRAQVLGAVAVSVVLGLAFSGALHGLGSVEGGFWSLSGAVALAAGASLLLFVGLLGLAGLAGGAVALLLITIPGIGLAGLWTPPEALAGAWGTVGQYLPTGAAGHLLQSTAYMGGSGGLVSALVLLGWVVLGVVLALVAGLVARRAARRAAALEAAEAAEAEFDEDEFDEDEDDDEFETDEGDETREVDSTRSADEVTATNERDDDAQDAEDADVTESERRS</sequence>
<reference evidence="4" key="1">
    <citation type="journal article" date="2019" name="Int. J. Syst. Evol. Microbiol.">
        <title>The Global Catalogue of Microorganisms (GCM) 10K type strain sequencing project: providing services to taxonomists for standard genome sequencing and annotation.</title>
        <authorList>
            <consortium name="The Broad Institute Genomics Platform"/>
            <consortium name="The Broad Institute Genome Sequencing Center for Infectious Disease"/>
            <person name="Wu L."/>
            <person name="Ma J."/>
        </authorList>
    </citation>
    <scope>NUCLEOTIDE SEQUENCE [LARGE SCALE GENOMIC DNA]</scope>
    <source>
        <strain evidence="4">JCM 17130</strain>
    </source>
</reference>
<dbReference type="RefSeq" id="WP_388006203.1">
    <property type="nucleotide sequence ID" value="NZ_JBHUEE010000005.1"/>
</dbReference>
<keyword evidence="2" id="KW-1133">Transmembrane helix</keyword>
<dbReference type="EMBL" id="JBHUEE010000005">
    <property type="protein sequence ID" value="MFD1718261.1"/>
    <property type="molecule type" value="Genomic_DNA"/>
</dbReference>